<comment type="caution">
    <text evidence="7">The sequence shown here is derived from an EMBL/GenBank/DDBJ whole genome shotgun (WGS) entry which is preliminary data.</text>
</comment>
<dbReference type="CDD" id="cd07995">
    <property type="entry name" value="TPK"/>
    <property type="match status" value="1"/>
</dbReference>
<dbReference type="InterPro" id="IPR007371">
    <property type="entry name" value="TPK_catalytic"/>
</dbReference>
<keyword evidence="2" id="KW-0547">Nucleotide-binding</keyword>
<dbReference type="InterPro" id="IPR007373">
    <property type="entry name" value="Thiamin_PyroPKinase_B1-bd"/>
</dbReference>
<organism evidence="7 8">
    <name type="scientific">Rossellomorea pakistanensis</name>
    <dbReference type="NCBI Taxonomy" id="992288"/>
    <lineage>
        <taxon>Bacteria</taxon>
        <taxon>Bacillati</taxon>
        <taxon>Bacillota</taxon>
        <taxon>Bacilli</taxon>
        <taxon>Bacillales</taxon>
        <taxon>Bacillaceae</taxon>
        <taxon>Rossellomorea</taxon>
    </lineage>
</organism>
<dbReference type="NCBIfam" id="TIGR01378">
    <property type="entry name" value="thi_PPkinase"/>
    <property type="match status" value="1"/>
</dbReference>
<evidence type="ECO:0000256" key="5">
    <source>
        <dbReference type="NCBIfam" id="TIGR01378"/>
    </source>
</evidence>
<proteinExistence type="predicted"/>
<evidence type="ECO:0000256" key="3">
    <source>
        <dbReference type="ARBA" id="ARBA00022777"/>
    </source>
</evidence>
<accession>A0ABS2NG97</accession>
<name>A0ABS2NG97_9BACI</name>
<dbReference type="InterPro" id="IPR036371">
    <property type="entry name" value="TPK_B1-bd_sf"/>
</dbReference>
<gene>
    <name evidence="7" type="ORF">JOC86_003341</name>
</gene>
<dbReference type="EMBL" id="JAFBDZ010000003">
    <property type="protein sequence ID" value="MBM7586789.1"/>
    <property type="molecule type" value="Genomic_DNA"/>
</dbReference>
<keyword evidence="4" id="KW-0067">ATP-binding</keyword>
<keyword evidence="8" id="KW-1185">Reference proteome</keyword>
<evidence type="ECO:0000259" key="6">
    <source>
        <dbReference type="SMART" id="SM00983"/>
    </source>
</evidence>
<dbReference type="PANTHER" id="PTHR41299">
    <property type="entry name" value="THIAMINE PYROPHOSPHOKINASE"/>
    <property type="match status" value="1"/>
</dbReference>
<dbReference type="InterPro" id="IPR006282">
    <property type="entry name" value="Thi_PPkinase"/>
</dbReference>
<dbReference type="RefSeq" id="WP_205173966.1">
    <property type="nucleotide sequence ID" value="NZ_JAFBDZ010000003.1"/>
</dbReference>
<evidence type="ECO:0000256" key="2">
    <source>
        <dbReference type="ARBA" id="ARBA00022741"/>
    </source>
</evidence>
<dbReference type="Pfam" id="PF04263">
    <property type="entry name" value="TPK_catalytic"/>
    <property type="match status" value="1"/>
</dbReference>
<dbReference type="SMART" id="SM00983">
    <property type="entry name" value="TPK_B1_binding"/>
    <property type="match status" value="1"/>
</dbReference>
<dbReference type="EC" id="2.7.6.2" evidence="5"/>
<dbReference type="PANTHER" id="PTHR41299:SF1">
    <property type="entry name" value="THIAMINE PYROPHOSPHOKINASE"/>
    <property type="match status" value="1"/>
</dbReference>
<dbReference type="InterPro" id="IPR053149">
    <property type="entry name" value="TPK"/>
</dbReference>
<dbReference type="Proteomes" id="UP001646157">
    <property type="component" value="Unassembled WGS sequence"/>
</dbReference>
<evidence type="ECO:0000256" key="4">
    <source>
        <dbReference type="ARBA" id="ARBA00022840"/>
    </source>
</evidence>
<evidence type="ECO:0000256" key="1">
    <source>
        <dbReference type="ARBA" id="ARBA00022679"/>
    </source>
</evidence>
<feature type="domain" description="Thiamin pyrophosphokinase thiamin-binding" evidence="6">
    <location>
        <begin position="143"/>
        <end position="209"/>
    </location>
</feature>
<dbReference type="Pfam" id="PF04265">
    <property type="entry name" value="TPK_B1_binding"/>
    <property type="match status" value="1"/>
</dbReference>
<evidence type="ECO:0000313" key="7">
    <source>
        <dbReference type="EMBL" id="MBM7586789.1"/>
    </source>
</evidence>
<dbReference type="InterPro" id="IPR036759">
    <property type="entry name" value="TPK_catalytic_sf"/>
</dbReference>
<dbReference type="SUPFAM" id="SSF63999">
    <property type="entry name" value="Thiamin pyrophosphokinase, catalytic domain"/>
    <property type="match status" value="1"/>
</dbReference>
<evidence type="ECO:0000313" key="8">
    <source>
        <dbReference type="Proteomes" id="UP001646157"/>
    </source>
</evidence>
<protein>
    <recommendedName>
        <fullName evidence="5">Thiamine diphosphokinase</fullName>
        <ecNumber evidence="5">2.7.6.2</ecNumber>
    </recommendedName>
</protein>
<keyword evidence="1 7" id="KW-0808">Transferase</keyword>
<keyword evidence="3" id="KW-0418">Kinase</keyword>
<sequence>MIIHILAGGPEKNIPSLRPYDQKDVSWVGVDHGVYRLVNQGIIPIAAFGDFDSVTKKEWEDIRGHVLEINQFKPEKDETDMELAFNWAVAQNPSTIRLFGATGGRLDHFMANVQLLLRKESLHPSLKIEIIDTNNIIHIASYGEYTVEKLNDKKFISFIPLTADVENLTLKGFKYPLTNRNIPLGSTLCISNELIQSQGTFSFTNGILMVIRSQD</sequence>
<dbReference type="Gene3D" id="3.40.50.10240">
    <property type="entry name" value="Thiamin pyrophosphokinase, catalytic domain"/>
    <property type="match status" value="1"/>
</dbReference>
<dbReference type="GO" id="GO:0004788">
    <property type="term" value="F:thiamine diphosphokinase activity"/>
    <property type="evidence" value="ECO:0007669"/>
    <property type="project" value="UniProtKB-EC"/>
</dbReference>
<reference evidence="7 8" key="1">
    <citation type="submission" date="2021-01" db="EMBL/GenBank/DDBJ databases">
        <title>Genomic Encyclopedia of Type Strains, Phase IV (KMG-IV): sequencing the most valuable type-strain genomes for metagenomic binning, comparative biology and taxonomic classification.</title>
        <authorList>
            <person name="Goeker M."/>
        </authorList>
    </citation>
    <scope>NUCLEOTIDE SEQUENCE [LARGE SCALE GENOMIC DNA]</scope>
    <source>
        <strain evidence="7 8">DSM 24834</strain>
    </source>
</reference>
<dbReference type="SUPFAM" id="SSF63862">
    <property type="entry name" value="Thiamin pyrophosphokinase, substrate-binding domain"/>
    <property type="match status" value="1"/>
</dbReference>